<accession>W9RD36</accession>
<proteinExistence type="inferred from homology"/>
<dbReference type="SUPFAM" id="SSF48056">
    <property type="entry name" value="Di-copper centre-containing domain"/>
    <property type="match status" value="1"/>
</dbReference>
<dbReference type="InterPro" id="IPR008922">
    <property type="entry name" value="Di-copper_centre_dom_sf"/>
</dbReference>
<name>W9RD36_9ROSA</name>
<evidence type="ECO:0000256" key="1">
    <source>
        <dbReference type="ARBA" id="ARBA00001973"/>
    </source>
</evidence>
<dbReference type="AlphaFoldDB" id="W9RD36"/>
<dbReference type="eggNOG" id="ENOG502QVBP">
    <property type="taxonomic scope" value="Eukaryota"/>
</dbReference>
<gene>
    <name evidence="7" type="ORF">L484_012130</name>
</gene>
<dbReference type="InterPro" id="IPR022739">
    <property type="entry name" value="Polyphenol_oxidase_cen"/>
</dbReference>
<evidence type="ECO:0000256" key="4">
    <source>
        <dbReference type="ARBA" id="ARBA00023002"/>
    </source>
</evidence>
<keyword evidence="5" id="KW-1015">Disulfide bond</keyword>
<evidence type="ECO:0000313" key="7">
    <source>
        <dbReference type="EMBL" id="EXB82816.1"/>
    </source>
</evidence>
<dbReference type="EMBL" id="KE344870">
    <property type="protein sequence ID" value="EXB82816.1"/>
    <property type="molecule type" value="Genomic_DNA"/>
</dbReference>
<feature type="domain" description="Tyrosinase copper-binding" evidence="6">
    <location>
        <begin position="10"/>
        <end position="21"/>
    </location>
</feature>
<dbReference type="PANTHER" id="PTHR36608:SF1">
    <property type="entry name" value="POLYPHENOL OXIDASE C, CHLOROPLASTIC-LIKE"/>
    <property type="match status" value="1"/>
</dbReference>
<dbReference type="GO" id="GO:0004097">
    <property type="term" value="F:catechol oxidase activity"/>
    <property type="evidence" value="ECO:0007669"/>
    <property type="project" value="InterPro"/>
</dbReference>
<protein>
    <submittedName>
        <fullName evidence="7">Polyphenol oxidase</fullName>
    </submittedName>
</protein>
<comment type="cofactor">
    <cofactor evidence="1">
        <name>Cu(2+)</name>
        <dbReference type="ChEBI" id="CHEBI:29036"/>
    </cofactor>
</comment>
<dbReference type="PROSITE" id="PS00498">
    <property type="entry name" value="TYROSINASE_2"/>
    <property type="match status" value="1"/>
</dbReference>
<dbReference type="InterPro" id="IPR022740">
    <property type="entry name" value="Polyphenol_oxidase_C"/>
</dbReference>
<dbReference type="STRING" id="981085.W9RD36"/>
<organism evidence="7 8">
    <name type="scientific">Morus notabilis</name>
    <dbReference type="NCBI Taxonomy" id="981085"/>
    <lineage>
        <taxon>Eukaryota</taxon>
        <taxon>Viridiplantae</taxon>
        <taxon>Streptophyta</taxon>
        <taxon>Embryophyta</taxon>
        <taxon>Tracheophyta</taxon>
        <taxon>Spermatophyta</taxon>
        <taxon>Magnoliopsida</taxon>
        <taxon>eudicotyledons</taxon>
        <taxon>Gunneridae</taxon>
        <taxon>Pentapetalae</taxon>
        <taxon>rosids</taxon>
        <taxon>fabids</taxon>
        <taxon>Rosales</taxon>
        <taxon>Moraceae</taxon>
        <taxon>Moreae</taxon>
        <taxon>Morus</taxon>
    </lineage>
</organism>
<evidence type="ECO:0000259" key="6">
    <source>
        <dbReference type="PROSITE" id="PS00498"/>
    </source>
</evidence>
<evidence type="ECO:0000256" key="5">
    <source>
        <dbReference type="ARBA" id="ARBA00023157"/>
    </source>
</evidence>
<dbReference type="Pfam" id="PF12142">
    <property type="entry name" value="PPO1_DWL"/>
    <property type="match status" value="1"/>
</dbReference>
<keyword evidence="8" id="KW-1185">Reference proteome</keyword>
<comment type="similarity">
    <text evidence="2">Belongs to the tyrosinase family.</text>
</comment>
<dbReference type="Pfam" id="PF12143">
    <property type="entry name" value="PPO1_KFDV"/>
    <property type="match status" value="1"/>
</dbReference>
<evidence type="ECO:0000256" key="3">
    <source>
        <dbReference type="ARBA" id="ARBA00022784"/>
    </source>
</evidence>
<dbReference type="Proteomes" id="UP000030645">
    <property type="component" value="Unassembled WGS sequence"/>
</dbReference>
<keyword evidence="4" id="KW-0560">Oxidoreductase</keyword>
<keyword evidence="3" id="KW-0883">Thioether bond</keyword>
<dbReference type="Gene3D" id="1.10.1280.10">
    <property type="entry name" value="Di-copper center containing domain from catechol oxidase"/>
    <property type="match status" value="1"/>
</dbReference>
<dbReference type="InterPro" id="IPR002227">
    <property type="entry name" value="Tyrosinase_Cu-bd"/>
</dbReference>
<reference evidence="8" key="1">
    <citation type="submission" date="2013-01" db="EMBL/GenBank/DDBJ databases">
        <title>Draft Genome Sequence of a Mulberry Tree, Morus notabilis C.K. Schneid.</title>
        <authorList>
            <person name="He N."/>
            <person name="Zhao S."/>
        </authorList>
    </citation>
    <scope>NUCLEOTIDE SEQUENCE</scope>
</reference>
<sequence>MGNFYSAARDPIFYSHHSNIDRLWSVWKTLGGKRKDYIDPDWLNSGFLFYDENKQLVRVYVCDSLDTKKLGYVYQDVDLPWLTAKPKPRRGKIVTSSSKTTAVTKKTTTAINFPITLDKVISTVVPRPKKSRSKEEKENEEEVLVIEGIEFDEDYPVKFDVHVNDDEQSLCGPENSEFSGSFVNVPHRKRGDNKIRTHLRLGITDILEDLGADDDDSVFVTLVPKSGKGLVTISGIKIEFIS</sequence>
<evidence type="ECO:0000256" key="2">
    <source>
        <dbReference type="ARBA" id="ARBA00009928"/>
    </source>
</evidence>
<evidence type="ECO:0000313" key="8">
    <source>
        <dbReference type="Proteomes" id="UP000030645"/>
    </source>
</evidence>
<dbReference type="PANTHER" id="PTHR36608">
    <property type="entry name" value="POLYPHENOL OXIDASE C, CHLOROPLASTIC-LIKE"/>
    <property type="match status" value="1"/>
</dbReference>
<dbReference type="Pfam" id="PF00264">
    <property type="entry name" value="Tyrosinase"/>
    <property type="match status" value="1"/>
</dbReference>